<evidence type="ECO:0000313" key="3">
    <source>
        <dbReference type="Proteomes" id="UP000233469"/>
    </source>
</evidence>
<dbReference type="VEuPathDB" id="FungiDB:RhiirA1_466640"/>
<accession>A0A2N1M3T2</accession>
<protein>
    <submittedName>
        <fullName evidence="2">Uncharacterized protein</fullName>
    </submittedName>
</protein>
<dbReference type="VEuPathDB" id="FungiDB:FUN_012328"/>
<evidence type="ECO:0000313" key="2">
    <source>
        <dbReference type="EMBL" id="PKK56230.1"/>
    </source>
</evidence>
<sequence>MTSVRPVLKYHECNPHRENYSFPIPIHSTKNVQLDGPSTRKQQRQMSNHIRQQHIKSSTQPPCFSEVNISSVASYDSAQTHLSNMSWKTSVPPQLMDPPVDMVTTSSKMTLFPSSQRSNEPIPTPTQIPITVFDFSELDTLSTSTKPTLFPPPQSFNEASSSSDGYITADSDDMDSAENIKSPPPALPMDDSLCLES</sequence>
<dbReference type="AlphaFoldDB" id="A0A2N1M3T2"/>
<evidence type="ECO:0000256" key="1">
    <source>
        <dbReference type="SAM" id="MobiDB-lite"/>
    </source>
</evidence>
<name>A0A2N1M3T2_9GLOM</name>
<dbReference type="Proteomes" id="UP000233469">
    <property type="component" value="Unassembled WGS sequence"/>
</dbReference>
<feature type="compositionally biased region" description="Polar residues" evidence="1">
    <location>
        <begin position="155"/>
        <end position="165"/>
    </location>
</feature>
<reference evidence="2 3" key="1">
    <citation type="submission" date="2016-04" db="EMBL/GenBank/DDBJ databases">
        <title>Genome analyses suggest a sexual origin of heterokaryosis in a supposedly ancient asexual fungus.</title>
        <authorList>
            <person name="Ropars J."/>
            <person name="Sedzielewska K."/>
            <person name="Noel J."/>
            <person name="Charron P."/>
            <person name="Farinelli L."/>
            <person name="Marton T."/>
            <person name="Kruger M."/>
            <person name="Pelin A."/>
            <person name="Brachmann A."/>
            <person name="Corradi N."/>
        </authorList>
    </citation>
    <scope>NUCLEOTIDE SEQUENCE [LARGE SCALE GENOMIC DNA]</scope>
    <source>
        <strain evidence="2 3">C2</strain>
    </source>
</reference>
<proteinExistence type="predicted"/>
<organism evidence="2 3">
    <name type="scientific">Rhizophagus irregularis</name>
    <dbReference type="NCBI Taxonomy" id="588596"/>
    <lineage>
        <taxon>Eukaryota</taxon>
        <taxon>Fungi</taxon>
        <taxon>Fungi incertae sedis</taxon>
        <taxon>Mucoromycota</taxon>
        <taxon>Glomeromycotina</taxon>
        <taxon>Glomeromycetes</taxon>
        <taxon>Glomerales</taxon>
        <taxon>Glomeraceae</taxon>
        <taxon>Rhizophagus</taxon>
    </lineage>
</organism>
<dbReference type="EMBL" id="LLXL01005980">
    <property type="protein sequence ID" value="PKK56230.1"/>
    <property type="molecule type" value="Genomic_DNA"/>
</dbReference>
<gene>
    <name evidence="2" type="ORF">RhiirC2_800472</name>
</gene>
<feature type="region of interest" description="Disordered" evidence="1">
    <location>
        <begin position="143"/>
        <end position="197"/>
    </location>
</feature>
<comment type="caution">
    <text evidence="2">The sequence shown here is derived from an EMBL/GenBank/DDBJ whole genome shotgun (WGS) entry which is preliminary data.</text>
</comment>
<reference evidence="2 3" key="2">
    <citation type="submission" date="2017-10" db="EMBL/GenBank/DDBJ databases">
        <title>Extensive intraspecific genome diversity in a model arbuscular mycorrhizal fungus.</title>
        <authorList>
            <person name="Chen E.C.H."/>
            <person name="Morin E."/>
            <person name="Baudet D."/>
            <person name="Noel J."/>
            <person name="Ndikumana S."/>
            <person name="Charron P."/>
            <person name="St-Onge C."/>
            <person name="Giorgi J."/>
            <person name="Grigoriev I.V."/>
            <person name="Roux C."/>
            <person name="Martin F.M."/>
            <person name="Corradi N."/>
        </authorList>
    </citation>
    <scope>NUCLEOTIDE SEQUENCE [LARGE SCALE GENOMIC DNA]</scope>
    <source>
        <strain evidence="2 3">C2</strain>
    </source>
</reference>
<dbReference type="VEuPathDB" id="FungiDB:RhiirFUN_021542"/>